<feature type="transmembrane region" description="Helical" evidence="1">
    <location>
        <begin position="43"/>
        <end position="64"/>
    </location>
</feature>
<gene>
    <name evidence="3" type="ORF">X798_01430</name>
</gene>
<evidence type="ECO:0000256" key="1">
    <source>
        <dbReference type="SAM" id="Phobius"/>
    </source>
</evidence>
<keyword evidence="1" id="KW-0812">Transmembrane</keyword>
<reference evidence="3 4" key="1">
    <citation type="submission" date="2015-12" db="EMBL/GenBank/DDBJ databases">
        <title>Draft genome of the nematode, Onchocerca flexuosa.</title>
        <authorList>
            <person name="Mitreva M."/>
        </authorList>
    </citation>
    <scope>NUCLEOTIDE SEQUENCE [LARGE SCALE GENOMIC DNA]</scope>
    <source>
        <strain evidence="3">Red Deer</strain>
    </source>
</reference>
<sequence length="67" mass="7540">MKAKVTVHFGNVGVVVPCYDCMTVNDLIKASILRYKKATGKAIYNWQCTMIAVLTLISTKSLLWPYE</sequence>
<dbReference type="Gene3D" id="3.10.20.90">
    <property type="entry name" value="Phosphatidylinositol 3-kinase Catalytic Subunit, Chain A, domain 1"/>
    <property type="match status" value="1"/>
</dbReference>
<keyword evidence="1" id="KW-0472">Membrane</keyword>
<organism evidence="3 4">
    <name type="scientific">Onchocerca flexuosa</name>
    <dbReference type="NCBI Taxonomy" id="387005"/>
    <lineage>
        <taxon>Eukaryota</taxon>
        <taxon>Metazoa</taxon>
        <taxon>Ecdysozoa</taxon>
        <taxon>Nematoda</taxon>
        <taxon>Chromadorea</taxon>
        <taxon>Rhabditida</taxon>
        <taxon>Spirurina</taxon>
        <taxon>Spiruromorpha</taxon>
        <taxon>Filarioidea</taxon>
        <taxon>Onchocercidae</taxon>
        <taxon>Onchocerca</taxon>
    </lineage>
</organism>
<keyword evidence="1" id="KW-1133">Transmembrane helix</keyword>
<accession>A0A238C3C7</accession>
<feature type="domain" description="Par3/HAL N-terminal" evidence="2">
    <location>
        <begin position="4"/>
        <end position="44"/>
    </location>
</feature>
<evidence type="ECO:0000259" key="2">
    <source>
        <dbReference type="Pfam" id="PF12053"/>
    </source>
</evidence>
<protein>
    <recommendedName>
        <fullName evidence="2">Par3/HAL N-terminal domain-containing protein</fullName>
    </recommendedName>
</protein>
<dbReference type="AlphaFoldDB" id="A0A238C3C7"/>
<proteinExistence type="predicted"/>
<dbReference type="EMBL" id="KZ269980">
    <property type="protein sequence ID" value="OZC11570.1"/>
    <property type="molecule type" value="Genomic_DNA"/>
</dbReference>
<evidence type="ECO:0000313" key="3">
    <source>
        <dbReference type="EMBL" id="OZC11570.1"/>
    </source>
</evidence>
<dbReference type="OrthoDB" id="6264899at2759"/>
<name>A0A238C3C7_9BILA</name>
<keyword evidence="4" id="KW-1185">Reference proteome</keyword>
<dbReference type="Pfam" id="PF12053">
    <property type="entry name" value="Par3_HAL_N_term"/>
    <property type="match status" value="1"/>
</dbReference>
<dbReference type="Proteomes" id="UP000242913">
    <property type="component" value="Unassembled WGS sequence"/>
</dbReference>
<evidence type="ECO:0000313" key="4">
    <source>
        <dbReference type="Proteomes" id="UP000242913"/>
    </source>
</evidence>
<dbReference type="InterPro" id="IPR021922">
    <property type="entry name" value="Par3/HAL_N"/>
</dbReference>